<gene>
    <name evidence="6" type="ORF">Pma05_04160</name>
</gene>
<comment type="caution">
    <text evidence="6">The sequence shown here is derived from an EMBL/GenBank/DDBJ whole genome shotgun (WGS) entry which is preliminary data.</text>
</comment>
<dbReference type="PROSITE" id="PS50977">
    <property type="entry name" value="HTH_TETR_2"/>
    <property type="match status" value="1"/>
</dbReference>
<proteinExistence type="predicted"/>
<dbReference type="PRINTS" id="PR00455">
    <property type="entry name" value="HTHTETR"/>
</dbReference>
<dbReference type="EMBL" id="BONX01000002">
    <property type="protein sequence ID" value="GIG93843.1"/>
    <property type="molecule type" value="Genomic_DNA"/>
</dbReference>
<evidence type="ECO:0000256" key="1">
    <source>
        <dbReference type="ARBA" id="ARBA00023015"/>
    </source>
</evidence>
<evidence type="ECO:0000256" key="2">
    <source>
        <dbReference type="ARBA" id="ARBA00023125"/>
    </source>
</evidence>
<protein>
    <recommendedName>
        <fullName evidence="5">HTH tetR-type domain-containing protein</fullName>
    </recommendedName>
</protein>
<dbReference type="InterPro" id="IPR001647">
    <property type="entry name" value="HTH_TetR"/>
</dbReference>
<feature type="domain" description="HTH tetR-type" evidence="5">
    <location>
        <begin position="9"/>
        <end position="69"/>
    </location>
</feature>
<keyword evidence="7" id="KW-1185">Reference proteome</keyword>
<evidence type="ECO:0000259" key="5">
    <source>
        <dbReference type="PROSITE" id="PS50977"/>
    </source>
</evidence>
<dbReference type="InterPro" id="IPR036271">
    <property type="entry name" value="Tet_transcr_reg_TetR-rel_C_sf"/>
</dbReference>
<dbReference type="SUPFAM" id="SSF48498">
    <property type="entry name" value="Tetracyclin repressor-like, C-terminal domain"/>
    <property type="match status" value="1"/>
</dbReference>
<keyword evidence="3" id="KW-0804">Transcription</keyword>
<organism evidence="6 7">
    <name type="scientific">Plantactinospora mayteni</name>
    <dbReference type="NCBI Taxonomy" id="566021"/>
    <lineage>
        <taxon>Bacteria</taxon>
        <taxon>Bacillati</taxon>
        <taxon>Actinomycetota</taxon>
        <taxon>Actinomycetes</taxon>
        <taxon>Micromonosporales</taxon>
        <taxon>Micromonosporaceae</taxon>
        <taxon>Plantactinospora</taxon>
    </lineage>
</organism>
<dbReference type="Gene3D" id="1.10.357.10">
    <property type="entry name" value="Tetracycline Repressor, domain 2"/>
    <property type="match status" value="1"/>
</dbReference>
<dbReference type="RefSeq" id="WP_203855496.1">
    <property type="nucleotide sequence ID" value="NZ_BAAAZQ010000003.1"/>
</dbReference>
<evidence type="ECO:0000256" key="4">
    <source>
        <dbReference type="PROSITE-ProRule" id="PRU00335"/>
    </source>
</evidence>
<dbReference type="PANTHER" id="PTHR47506">
    <property type="entry name" value="TRANSCRIPTIONAL REGULATORY PROTEIN"/>
    <property type="match status" value="1"/>
</dbReference>
<dbReference type="PANTHER" id="PTHR47506:SF1">
    <property type="entry name" value="HTH-TYPE TRANSCRIPTIONAL REGULATOR YJDC"/>
    <property type="match status" value="1"/>
</dbReference>
<dbReference type="InterPro" id="IPR009057">
    <property type="entry name" value="Homeodomain-like_sf"/>
</dbReference>
<reference evidence="6 7" key="1">
    <citation type="submission" date="2021-01" db="EMBL/GenBank/DDBJ databases">
        <title>Whole genome shotgun sequence of Plantactinospora mayteni NBRC 109088.</title>
        <authorList>
            <person name="Komaki H."/>
            <person name="Tamura T."/>
        </authorList>
    </citation>
    <scope>NUCLEOTIDE SEQUENCE [LARGE SCALE GENOMIC DNA]</scope>
    <source>
        <strain evidence="6 7">NBRC 109088</strain>
    </source>
</reference>
<feature type="DNA-binding region" description="H-T-H motif" evidence="4">
    <location>
        <begin position="32"/>
        <end position="51"/>
    </location>
</feature>
<dbReference type="Pfam" id="PF00440">
    <property type="entry name" value="TetR_N"/>
    <property type="match status" value="1"/>
</dbReference>
<name>A0ABQ4EGJ3_9ACTN</name>
<keyword evidence="1" id="KW-0805">Transcription regulation</keyword>
<evidence type="ECO:0000313" key="6">
    <source>
        <dbReference type="EMBL" id="GIG93843.1"/>
    </source>
</evidence>
<dbReference type="SUPFAM" id="SSF46689">
    <property type="entry name" value="Homeodomain-like"/>
    <property type="match status" value="1"/>
</dbReference>
<keyword evidence="2 4" id="KW-0238">DNA-binding</keyword>
<evidence type="ECO:0000256" key="3">
    <source>
        <dbReference type="ARBA" id="ARBA00023163"/>
    </source>
</evidence>
<dbReference type="Proteomes" id="UP000621500">
    <property type="component" value="Unassembled WGS sequence"/>
</dbReference>
<evidence type="ECO:0000313" key="7">
    <source>
        <dbReference type="Proteomes" id="UP000621500"/>
    </source>
</evidence>
<accession>A0ABQ4EGJ3</accession>
<sequence>MSPARKDGIRRRTELLDAALRCFDERGLLATGIEDIRRAAGASPSSVYHLFGGLQDLTAALLVRTFERLCRQLTADVTATATAGEAVRALVGSHLGWVAEHRAEARFLYQATALELAAGHSAELAAVKAELRAPIMAHLAAFGDRGELPDWTAQQFETVVLGPSHEVSRRVLATGVGDLDWARAVLPELAWRTIRAAIEVDADADTDTDTES</sequence>